<evidence type="ECO:0000256" key="10">
    <source>
        <dbReference type="PROSITE-ProRule" id="PRU00169"/>
    </source>
</evidence>
<sequence length="751" mass="79101">MSQSDDQLLKRLLAMFEVEAEEHLSAIAAGLLALEQSPPRERAQELVETTFREVHTLKGAARAVNLGAVVAVCHAMESVFAALKGGRLALAPGGMDLLHQGYARVRGLLDGSVVAGPDQDALVSALEAYAEGREPVAKAAVPPEPAARANPPVPPPVEEGAPANTPSADTPADAPRVGSRPTLRIATSKVDTLLRHAEELVSARLAAGRQVADLGGLASEVAERVRSHERARRRLEEAEDSPAARLLKQQGDTLRWLSGRIAQLANAGRQDLRILGKMLDSLLDEAKQVLMVPVSALLDPMAPLVRDLARAEGREVELIIRGGDLEIDRRIQEEMKDALLHLVRNAIAHGIEPPEAREAKGKAPRGTLAITVAQTEAGRAEIAIADDGGGFDVTRLRHAAAEQGLMSAAAAAALDDDEARALAFRSGLSTSGLLTDVSGRGLGLPIVQEKVERLGGGLAVESTVGLGTVFRIRLPVTLASFRGVLVEVEGACFILPTGGVERVARVALGAIATVENRETVVLDGRTLGLVRLADVLGLAPTRGNQAPPSHYTVAVLSRGGQATAFIVDRVRDEQEVLMKSLGPQLARAPYVTGASVLATGEVALILNIPDLLAGAAQAPATARPMVAVSRKKSILIAEDSITARTLFKNLLEAAGYQVRTAVDGVDAWGALTGGEEFDLLVSDVEMPRMGGFELTAKVRGAPKLAELPVVLITSLGSREDKERGIDAGANAYLVKDSFDQGNLLQIVSHLV</sequence>
<dbReference type="Pfam" id="PF00072">
    <property type="entry name" value="Response_reg"/>
    <property type="match status" value="1"/>
</dbReference>
<proteinExistence type="predicted"/>
<dbReference type="Gene3D" id="2.30.30.40">
    <property type="entry name" value="SH3 Domains"/>
    <property type="match status" value="1"/>
</dbReference>
<comment type="catalytic activity">
    <reaction evidence="1">
        <text>ATP + protein L-histidine = ADP + protein N-phospho-L-histidine.</text>
        <dbReference type="EC" id="2.7.13.3"/>
    </reaction>
</comment>
<evidence type="ECO:0000256" key="4">
    <source>
        <dbReference type="ARBA" id="ARBA00022553"/>
    </source>
</evidence>
<reference evidence="16 17" key="1">
    <citation type="submission" date="2019-06" db="EMBL/GenBank/DDBJ databases">
        <title>Genomic Encyclopedia of Type Strains, Phase IV (KMG-V): Genome sequencing to study the core and pangenomes of soil and plant-associated prokaryotes.</title>
        <authorList>
            <person name="Whitman W."/>
        </authorList>
    </citation>
    <scope>NUCLEOTIDE SEQUENCE [LARGE SCALE GENOMIC DNA]</scope>
    <source>
        <strain evidence="16 17">BR 11140</strain>
    </source>
</reference>
<feature type="domain" description="Response regulatory" evidence="13">
    <location>
        <begin position="633"/>
        <end position="750"/>
    </location>
</feature>
<evidence type="ECO:0000259" key="14">
    <source>
        <dbReference type="PROSITE" id="PS50851"/>
    </source>
</evidence>
<dbReference type="InterPro" id="IPR001789">
    <property type="entry name" value="Sig_transdc_resp-reg_receiver"/>
</dbReference>
<dbReference type="InterPro" id="IPR005467">
    <property type="entry name" value="His_kinase_dom"/>
</dbReference>
<evidence type="ECO:0000259" key="15">
    <source>
        <dbReference type="PROSITE" id="PS50894"/>
    </source>
</evidence>
<evidence type="ECO:0000256" key="9">
    <source>
        <dbReference type="PROSITE-ProRule" id="PRU00110"/>
    </source>
</evidence>
<dbReference type="Pfam" id="PF02518">
    <property type="entry name" value="HATPase_c"/>
    <property type="match status" value="1"/>
</dbReference>
<evidence type="ECO:0000256" key="1">
    <source>
        <dbReference type="ARBA" id="ARBA00000085"/>
    </source>
</evidence>
<feature type="domain" description="CheW-like" evidence="14">
    <location>
        <begin position="480"/>
        <end position="617"/>
    </location>
</feature>
<evidence type="ECO:0000313" key="16">
    <source>
        <dbReference type="EMBL" id="TWB58609.1"/>
    </source>
</evidence>
<dbReference type="Gene3D" id="1.20.120.160">
    <property type="entry name" value="HPT domain"/>
    <property type="match status" value="1"/>
</dbReference>
<dbReference type="Pfam" id="PF01627">
    <property type="entry name" value="Hpt"/>
    <property type="match status" value="1"/>
</dbReference>
<dbReference type="InterPro" id="IPR002545">
    <property type="entry name" value="CheW-lke_dom"/>
</dbReference>
<evidence type="ECO:0000259" key="13">
    <source>
        <dbReference type="PROSITE" id="PS50110"/>
    </source>
</evidence>
<dbReference type="FunFam" id="3.30.565.10:FF:000016">
    <property type="entry name" value="Chemotaxis protein CheA, putative"/>
    <property type="match status" value="1"/>
</dbReference>
<dbReference type="PROSITE" id="PS50894">
    <property type="entry name" value="HPT"/>
    <property type="match status" value="1"/>
</dbReference>
<dbReference type="SMART" id="SM00448">
    <property type="entry name" value="REC"/>
    <property type="match status" value="1"/>
</dbReference>
<dbReference type="InterPro" id="IPR011006">
    <property type="entry name" value="CheY-like_superfamily"/>
</dbReference>
<dbReference type="PANTHER" id="PTHR43395:SF1">
    <property type="entry name" value="CHEMOTAXIS PROTEIN CHEA"/>
    <property type="match status" value="1"/>
</dbReference>
<dbReference type="PROSITE" id="PS50851">
    <property type="entry name" value="CHEW"/>
    <property type="match status" value="1"/>
</dbReference>
<feature type="domain" description="Histidine kinase" evidence="12">
    <location>
        <begin position="275"/>
        <end position="478"/>
    </location>
</feature>
<dbReference type="PROSITE" id="PS50110">
    <property type="entry name" value="RESPONSE_REGULATORY"/>
    <property type="match status" value="1"/>
</dbReference>
<dbReference type="EC" id="2.7.13.3" evidence="2"/>
<dbReference type="Gene3D" id="3.40.50.2300">
    <property type="match status" value="1"/>
</dbReference>
<evidence type="ECO:0000313" key="17">
    <source>
        <dbReference type="Proteomes" id="UP000318050"/>
    </source>
</evidence>
<keyword evidence="5" id="KW-0808">Transferase</keyword>
<dbReference type="EMBL" id="VITT01000009">
    <property type="protein sequence ID" value="TWB58609.1"/>
    <property type="molecule type" value="Genomic_DNA"/>
</dbReference>
<dbReference type="SMART" id="SM00387">
    <property type="entry name" value="HATPase_c"/>
    <property type="match status" value="1"/>
</dbReference>
<dbReference type="InterPro" id="IPR036061">
    <property type="entry name" value="CheW-like_dom_sf"/>
</dbReference>
<dbReference type="CDD" id="cd00088">
    <property type="entry name" value="HPT"/>
    <property type="match status" value="1"/>
</dbReference>
<dbReference type="InterPro" id="IPR036641">
    <property type="entry name" value="HPT_dom_sf"/>
</dbReference>
<feature type="modified residue" description="4-aspartylphosphate" evidence="10">
    <location>
        <position position="683"/>
    </location>
</feature>
<evidence type="ECO:0000256" key="3">
    <source>
        <dbReference type="ARBA" id="ARBA00021495"/>
    </source>
</evidence>
<dbReference type="SUPFAM" id="SSF52172">
    <property type="entry name" value="CheY-like"/>
    <property type="match status" value="1"/>
</dbReference>
<dbReference type="AlphaFoldDB" id="A0A560IKM2"/>
<evidence type="ECO:0000256" key="5">
    <source>
        <dbReference type="ARBA" id="ARBA00022679"/>
    </source>
</evidence>
<comment type="function">
    <text evidence="8">Involved in the transmission of sensory signals from the chemoreceptors to the flagellar motors. CheA is autophosphorylated; it can transfer its phosphate group to either CheB or CheY.</text>
</comment>
<protein>
    <recommendedName>
        <fullName evidence="3">Chemotaxis protein CheA</fullName>
        <ecNumber evidence="2">2.7.13.3</ecNumber>
    </recommendedName>
</protein>
<dbReference type="GO" id="GO:0000155">
    <property type="term" value="F:phosphorelay sensor kinase activity"/>
    <property type="evidence" value="ECO:0007669"/>
    <property type="project" value="UniProtKB-ARBA"/>
</dbReference>
<dbReference type="SMART" id="SM00073">
    <property type="entry name" value="HPT"/>
    <property type="match status" value="1"/>
</dbReference>
<dbReference type="SUPFAM" id="SSF50341">
    <property type="entry name" value="CheW-like"/>
    <property type="match status" value="1"/>
</dbReference>
<dbReference type="OrthoDB" id="9803176at2"/>
<keyword evidence="4 10" id="KW-0597">Phosphoprotein</keyword>
<dbReference type="SUPFAM" id="SSF55874">
    <property type="entry name" value="ATPase domain of HSP90 chaperone/DNA topoisomerase II/histidine kinase"/>
    <property type="match status" value="1"/>
</dbReference>
<dbReference type="InterPro" id="IPR004358">
    <property type="entry name" value="Sig_transdc_His_kin-like_C"/>
</dbReference>
<dbReference type="Proteomes" id="UP000318050">
    <property type="component" value="Unassembled WGS sequence"/>
</dbReference>
<dbReference type="GO" id="GO:0006935">
    <property type="term" value="P:chemotaxis"/>
    <property type="evidence" value="ECO:0007669"/>
    <property type="project" value="InterPro"/>
</dbReference>
<evidence type="ECO:0000256" key="2">
    <source>
        <dbReference type="ARBA" id="ARBA00012438"/>
    </source>
</evidence>
<feature type="modified residue" description="Phosphohistidine" evidence="9">
    <location>
        <position position="55"/>
    </location>
</feature>
<keyword evidence="6 16" id="KW-0418">Kinase</keyword>
<evidence type="ECO:0000256" key="11">
    <source>
        <dbReference type="SAM" id="MobiDB-lite"/>
    </source>
</evidence>
<evidence type="ECO:0000259" key="12">
    <source>
        <dbReference type="PROSITE" id="PS50109"/>
    </source>
</evidence>
<organism evidence="16 17">
    <name type="scientific">Nitrospirillum amazonense</name>
    <dbReference type="NCBI Taxonomy" id="28077"/>
    <lineage>
        <taxon>Bacteria</taxon>
        <taxon>Pseudomonadati</taxon>
        <taxon>Pseudomonadota</taxon>
        <taxon>Alphaproteobacteria</taxon>
        <taxon>Rhodospirillales</taxon>
        <taxon>Azospirillaceae</taxon>
        <taxon>Nitrospirillum</taxon>
    </lineage>
</organism>
<feature type="compositionally biased region" description="Low complexity" evidence="11">
    <location>
        <begin position="137"/>
        <end position="150"/>
    </location>
</feature>
<feature type="region of interest" description="Disordered" evidence="11">
    <location>
        <begin position="135"/>
        <end position="183"/>
    </location>
</feature>
<dbReference type="SUPFAM" id="SSF47226">
    <property type="entry name" value="Histidine-containing phosphotransfer domain, HPT domain"/>
    <property type="match status" value="1"/>
</dbReference>
<dbReference type="Pfam" id="PF01584">
    <property type="entry name" value="CheW"/>
    <property type="match status" value="1"/>
</dbReference>
<gene>
    <name evidence="16" type="ORF">FBZ92_109100</name>
</gene>
<dbReference type="InterPro" id="IPR051315">
    <property type="entry name" value="Bact_Chemotaxis_CheA"/>
</dbReference>
<dbReference type="InterPro" id="IPR036890">
    <property type="entry name" value="HATPase_C_sf"/>
</dbReference>
<name>A0A560IKM2_9PROT</name>
<dbReference type="InterPro" id="IPR003594">
    <property type="entry name" value="HATPase_dom"/>
</dbReference>
<dbReference type="Gene3D" id="3.30.565.10">
    <property type="entry name" value="Histidine kinase-like ATPase, C-terminal domain"/>
    <property type="match status" value="1"/>
</dbReference>
<evidence type="ECO:0000256" key="8">
    <source>
        <dbReference type="ARBA" id="ARBA00035100"/>
    </source>
</evidence>
<keyword evidence="7" id="KW-0902">Two-component regulatory system</keyword>
<dbReference type="SMART" id="SM00260">
    <property type="entry name" value="CheW"/>
    <property type="match status" value="1"/>
</dbReference>
<comment type="caution">
    <text evidence="16">The sequence shown here is derived from an EMBL/GenBank/DDBJ whole genome shotgun (WGS) entry which is preliminary data.</text>
</comment>
<feature type="domain" description="HPt" evidence="15">
    <location>
        <begin position="5"/>
        <end position="112"/>
    </location>
</feature>
<evidence type="ECO:0000256" key="6">
    <source>
        <dbReference type="ARBA" id="ARBA00022777"/>
    </source>
</evidence>
<evidence type="ECO:0000256" key="7">
    <source>
        <dbReference type="ARBA" id="ARBA00023012"/>
    </source>
</evidence>
<dbReference type="InterPro" id="IPR008207">
    <property type="entry name" value="Sig_transdc_His_kin_Hpt_dom"/>
</dbReference>
<dbReference type="PRINTS" id="PR00344">
    <property type="entry name" value="BCTRLSENSOR"/>
</dbReference>
<accession>A0A560IKM2</accession>
<dbReference type="PANTHER" id="PTHR43395">
    <property type="entry name" value="SENSOR HISTIDINE KINASE CHEA"/>
    <property type="match status" value="1"/>
</dbReference>
<dbReference type="PROSITE" id="PS50109">
    <property type="entry name" value="HIS_KIN"/>
    <property type="match status" value="1"/>
</dbReference>